<organism evidence="2 3">
    <name type="scientific">Pseudaeromonas paramecii</name>
    <dbReference type="NCBI Taxonomy" id="2138166"/>
    <lineage>
        <taxon>Bacteria</taxon>
        <taxon>Pseudomonadati</taxon>
        <taxon>Pseudomonadota</taxon>
        <taxon>Gammaproteobacteria</taxon>
        <taxon>Aeromonadales</taxon>
        <taxon>Aeromonadaceae</taxon>
        <taxon>Pseudaeromonas</taxon>
    </lineage>
</organism>
<keyword evidence="1" id="KW-0472">Membrane</keyword>
<dbReference type="PROSITE" id="PS00409">
    <property type="entry name" value="PROKAR_NTER_METHYL"/>
    <property type="match status" value="1"/>
</dbReference>
<proteinExistence type="predicted"/>
<dbReference type="Pfam" id="PF07963">
    <property type="entry name" value="N_methyl"/>
    <property type="match status" value="1"/>
</dbReference>
<dbReference type="RefSeq" id="WP_345015112.1">
    <property type="nucleotide sequence ID" value="NZ_BAABFC010000030.1"/>
</dbReference>
<keyword evidence="1" id="KW-1133">Transmembrane helix</keyword>
<evidence type="ECO:0000256" key="1">
    <source>
        <dbReference type="SAM" id="Phobius"/>
    </source>
</evidence>
<dbReference type="NCBIfam" id="TIGR02532">
    <property type="entry name" value="IV_pilin_GFxxxE"/>
    <property type="match status" value="1"/>
</dbReference>
<evidence type="ECO:0000313" key="2">
    <source>
        <dbReference type="EMBL" id="GAA4504598.1"/>
    </source>
</evidence>
<evidence type="ECO:0000313" key="3">
    <source>
        <dbReference type="Proteomes" id="UP001501321"/>
    </source>
</evidence>
<sequence>MRQRGFTLIELVVVIVVLGIVSMLVSQFLGTGTLLYRDSAEQQRRLAEGRFVLERLARELADAHPMSLRLHDGSGSLAACVEYVPLRGAGGYLGWVAGRSSLSLVSGADFQDSTAAALQVGRRLSVDTLSSAELYQSSLTAASGSLATLTSVTLPSDPDTDPLASVSLSRPLVRDSSGRRYLVLGSGPVAWCRQGSALYRYADYDWGWDWSLGAPSGGVLMAQDLGAASGFALEAPSLQANTQLDVVLSLTLNDGNALLLNRRLQVNHVP</sequence>
<reference evidence="3" key="1">
    <citation type="journal article" date="2019" name="Int. J. Syst. Evol. Microbiol.">
        <title>The Global Catalogue of Microorganisms (GCM) 10K type strain sequencing project: providing services to taxonomists for standard genome sequencing and annotation.</title>
        <authorList>
            <consortium name="The Broad Institute Genomics Platform"/>
            <consortium name="The Broad Institute Genome Sequencing Center for Infectious Disease"/>
            <person name="Wu L."/>
            <person name="Ma J."/>
        </authorList>
    </citation>
    <scope>NUCLEOTIDE SEQUENCE [LARGE SCALE GENOMIC DNA]</scope>
    <source>
        <strain evidence="3">JCM 32226</strain>
    </source>
</reference>
<name>A0ABP8QLU2_9GAMM</name>
<dbReference type="InterPro" id="IPR012902">
    <property type="entry name" value="N_methyl_site"/>
</dbReference>
<gene>
    <name evidence="2" type="ORF">GCM10023095_32780</name>
</gene>
<keyword evidence="3" id="KW-1185">Reference proteome</keyword>
<protein>
    <submittedName>
        <fullName evidence="2">Prepilin-type N-terminal cleavage/methylation domain-containing protein</fullName>
    </submittedName>
</protein>
<accession>A0ABP8QLU2</accession>
<dbReference type="EMBL" id="BAABFC010000030">
    <property type="protein sequence ID" value="GAA4504598.1"/>
    <property type="molecule type" value="Genomic_DNA"/>
</dbReference>
<comment type="caution">
    <text evidence="2">The sequence shown here is derived from an EMBL/GenBank/DDBJ whole genome shotgun (WGS) entry which is preliminary data.</text>
</comment>
<feature type="transmembrane region" description="Helical" evidence="1">
    <location>
        <begin position="12"/>
        <end position="36"/>
    </location>
</feature>
<dbReference type="Proteomes" id="UP001501321">
    <property type="component" value="Unassembled WGS sequence"/>
</dbReference>
<keyword evidence="1" id="KW-0812">Transmembrane</keyword>